<dbReference type="InterPro" id="IPR010525">
    <property type="entry name" value="ARF_dom"/>
</dbReference>
<dbReference type="InterPro" id="IPR003340">
    <property type="entry name" value="B3_DNA-bd"/>
</dbReference>
<sequence>MEVSVKGNHGGGGGENAVSVVAGEGQKSNLNRVVDEEAAIYRELWHACAGPLVTVPRRDERVFYFPQGHIEQVEASTNQAAEQQMPLYDLPSKLLCRVINVDLKAEVDTDEVYAQITLLPEPNQDENAVEKEAPPPPPPRFQVHSFCKTLTASDTSTHGGFSVLRRHADECLPPLDMSRQPPTQELVAKDLHANEWRFRHIFRGQPRRHLLQSGWSVFVSSKRLVAGDAFIFLRGENGELRVGVRRAMRQQGNVPSSVISSHSMHLGVLATAWHAISTGTMFTVYYKPRTSPSEFIVPFDQYMESVKNNYSIGMRFKMRFEGEEAPEQRFTGTIVGIEDSDPTRWAKSKWRSLKVRWDETSSIPRPERVSPWKIEPALAPPALSPVPMTRPKRPRYNMASSSPDSSMHIKEGSSKVNVYPLPASGLSRVLQGQEYPTLRTKHTESVECDAPESSVVWQSSADDDKVDVASRRYENWMSSGRHEYTDLLSGFGANVDPSQGHQIPFHDHSSSPSVTAKKILSDQDAKFDYLANQWQMMNSGLSLKLHESPQIPSASDASFQGRGNATYGEYPVLHSLTTETAGGNWPIRPRALNYFEEAVHAQAREHVTERPQMVQEETAKSRDGNCRLFGIPLVNNVNETDSTMSQRNNLNENSGFTQMASPKVQDLSDHSKGSKSTNDHREQGRPSQAKQPHAKDSHCKTNSNRSCTKVHKQGIALGRSVDLSKFQNYEELIAELDMLFEFNGELMAPKKDWLIVYTDDENDMMLVGDDPWQEFCCMVRKIFIYTKEEVRNMNPRTLSCRSEEEAVVGEGSDAKDGKSASNPSLSSELLNQKNQHTLQAEGFKKVVPDRWEFSNEFFRRGEKRLLRDIQRRKLTPQAAVSPPRSQVVVAAQTAKMVVSPSSSGEDQTMSPSSWTGSGGLSEELLEENEKLRSQNKELNRELAQMKFLYGNIFGLMANYAGASSSHEMMTEIEEEESSPRLFGVSIGLKRTRSEGVHVKTVSTAAEETPWLRHYNRANQRVCN</sequence>
<dbReference type="SUPFAM" id="SSF54277">
    <property type="entry name" value="CAD &amp; PB1 domains"/>
    <property type="match status" value="1"/>
</dbReference>
<feature type="region of interest" description="Disordered" evidence="9">
    <location>
        <begin position="661"/>
        <end position="705"/>
    </location>
</feature>
<feature type="region of interest" description="Disordered" evidence="9">
    <location>
        <begin position="898"/>
        <end position="923"/>
    </location>
</feature>
<dbReference type="Proteomes" id="UP000694005">
    <property type="component" value="Chromosome A02"/>
</dbReference>
<feature type="domain" description="PB1" evidence="11">
    <location>
        <begin position="705"/>
        <end position="789"/>
    </location>
</feature>
<dbReference type="PANTHER" id="PTHR31384:SF79">
    <property type="entry name" value="AUXIN RESPONSE FACTOR 2"/>
    <property type="match status" value="1"/>
</dbReference>
<evidence type="ECO:0000256" key="8">
    <source>
        <dbReference type="RuleBase" id="RU004561"/>
    </source>
</evidence>
<protein>
    <recommendedName>
        <fullName evidence="8">Auxin response factor</fullName>
    </recommendedName>
</protein>
<feature type="compositionally biased region" description="Polar residues" evidence="9">
    <location>
        <begin position="899"/>
        <end position="911"/>
    </location>
</feature>
<dbReference type="InterPro" id="IPR044835">
    <property type="entry name" value="ARF_plant"/>
</dbReference>
<dbReference type="FunFam" id="2.30.30.1040:FF:000001">
    <property type="entry name" value="Auxin response factor"/>
    <property type="match status" value="1"/>
</dbReference>
<dbReference type="SMART" id="SM00415">
    <property type="entry name" value="HSF"/>
    <property type="match status" value="1"/>
</dbReference>
<accession>A0A8D9HAB1</accession>
<feature type="region of interest" description="Disordered" evidence="9">
    <location>
        <begin position="802"/>
        <end position="826"/>
    </location>
</feature>
<dbReference type="Gene3D" id="2.40.330.10">
    <property type="entry name" value="DNA-binding pseudobarrel domain"/>
    <property type="match status" value="1"/>
</dbReference>
<dbReference type="Pfam" id="PF02362">
    <property type="entry name" value="B3"/>
    <property type="match status" value="1"/>
</dbReference>
<dbReference type="Gene3D" id="3.10.20.90">
    <property type="entry name" value="Phosphatidylinositol 3-kinase Catalytic Subunit, Chain A, domain 1"/>
    <property type="match status" value="1"/>
</dbReference>
<dbReference type="InterPro" id="IPR000232">
    <property type="entry name" value="HSF_DNA-bd"/>
</dbReference>
<dbReference type="AlphaFoldDB" id="A0A8D9HAB1"/>
<dbReference type="GO" id="GO:0005634">
    <property type="term" value="C:nucleus"/>
    <property type="evidence" value="ECO:0007669"/>
    <property type="project" value="UniProtKB-SubCell"/>
</dbReference>
<comment type="function">
    <text evidence="8">Auxin response factors (ARFs) are transcriptional factors that bind specifically to the DNA sequence 5'-TGTCTC-3' found in the auxin-responsive promoter elements (AuxREs).</text>
</comment>
<gene>
    <name evidence="12" type="ORF">BRAPAZ1V2_A02P50060.2</name>
</gene>
<reference evidence="12 13" key="1">
    <citation type="submission" date="2021-07" db="EMBL/GenBank/DDBJ databases">
        <authorList>
            <consortium name="Genoscope - CEA"/>
            <person name="William W."/>
        </authorList>
    </citation>
    <scope>NUCLEOTIDE SEQUENCE [LARGE SCALE GENOMIC DNA]</scope>
</reference>
<dbReference type="FunFam" id="3.10.20.90:FF:000047">
    <property type="entry name" value="Auxin response factor"/>
    <property type="match status" value="1"/>
</dbReference>
<keyword evidence="6 8" id="KW-0539">Nucleus</keyword>
<evidence type="ECO:0000256" key="6">
    <source>
        <dbReference type="ARBA" id="ARBA00023242"/>
    </source>
</evidence>
<evidence type="ECO:0000256" key="4">
    <source>
        <dbReference type="ARBA" id="ARBA00023125"/>
    </source>
</evidence>
<evidence type="ECO:0000259" key="10">
    <source>
        <dbReference type="PROSITE" id="PS50863"/>
    </source>
</evidence>
<evidence type="ECO:0000256" key="7">
    <source>
        <dbReference type="ARBA" id="ARBA00023294"/>
    </source>
</evidence>
<dbReference type="CDD" id="cd10017">
    <property type="entry name" value="B3_DNA"/>
    <property type="match status" value="1"/>
</dbReference>
<dbReference type="PROSITE" id="PS51745">
    <property type="entry name" value="PB1"/>
    <property type="match status" value="1"/>
</dbReference>
<dbReference type="Pfam" id="PF06507">
    <property type="entry name" value="ARF_AD"/>
    <property type="match status" value="1"/>
</dbReference>
<evidence type="ECO:0000256" key="9">
    <source>
        <dbReference type="SAM" id="MobiDB-lite"/>
    </source>
</evidence>
<evidence type="ECO:0000256" key="5">
    <source>
        <dbReference type="ARBA" id="ARBA00023163"/>
    </source>
</evidence>
<evidence type="ECO:0000259" key="11">
    <source>
        <dbReference type="PROSITE" id="PS51745"/>
    </source>
</evidence>
<proteinExistence type="inferred from homology"/>
<dbReference type="GO" id="GO:0003700">
    <property type="term" value="F:DNA-binding transcription factor activity"/>
    <property type="evidence" value="ECO:0007669"/>
    <property type="project" value="InterPro"/>
</dbReference>
<evidence type="ECO:0000313" key="12">
    <source>
        <dbReference type="EMBL" id="CAG7896054.1"/>
    </source>
</evidence>
<evidence type="ECO:0000256" key="1">
    <source>
        <dbReference type="ARBA" id="ARBA00004123"/>
    </source>
</evidence>
<dbReference type="PROSITE" id="PS50863">
    <property type="entry name" value="B3"/>
    <property type="match status" value="1"/>
</dbReference>
<dbReference type="InterPro" id="IPR053793">
    <property type="entry name" value="PB1-like"/>
</dbReference>
<feature type="compositionally biased region" description="Basic and acidic residues" evidence="9">
    <location>
        <begin position="666"/>
        <end position="684"/>
    </location>
</feature>
<organism evidence="12 13">
    <name type="scientific">Brassica campestris</name>
    <name type="common">Field mustard</name>
    <dbReference type="NCBI Taxonomy" id="3711"/>
    <lineage>
        <taxon>Eukaryota</taxon>
        <taxon>Viridiplantae</taxon>
        <taxon>Streptophyta</taxon>
        <taxon>Embryophyta</taxon>
        <taxon>Tracheophyta</taxon>
        <taxon>Spermatophyta</taxon>
        <taxon>Magnoliopsida</taxon>
        <taxon>eudicotyledons</taxon>
        <taxon>Gunneridae</taxon>
        <taxon>Pentapetalae</taxon>
        <taxon>rosids</taxon>
        <taxon>malvids</taxon>
        <taxon>Brassicales</taxon>
        <taxon>Brassicaceae</taxon>
        <taxon>Brassiceae</taxon>
        <taxon>Brassica</taxon>
    </lineage>
</organism>
<dbReference type="InterPro" id="IPR015300">
    <property type="entry name" value="DNA-bd_pseudobarrel_sf"/>
</dbReference>
<name>A0A8D9HAB1_BRACM</name>
<dbReference type="SUPFAM" id="SSF101936">
    <property type="entry name" value="DNA-binding pseudobarrel domain"/>
    <property type="match status" value="1"/>
</dbReference>
<comment type="subcellular location">
    <subcellularLocation>
        <location evidence="1 8">Nucleus</location>
    </subcellularLocation>
</comment>
<comment type="similarity">
    <text evidence="2 8">Belongs to the ARF family.</text>
</comment>
<dbReference type="GO" id="GO:0009734">
    <property type="term" value="P:auxin-activated signaling pathway"/>
    <property type="evidence" value="ECO:0007669"/>
    <property type="project" value="UniProtKB-KW"/>
</dbReference>
<dbReference type="SMART" id="SM01019">
    <property type="entry name" value="B3"/>
    <property type="match status" value="1"/>
</dbReference>
<dbReference type="FunFam" id="2.40.330.10:FF:000001">
    <property type="entry name" value="Auxin response factor"/>
    <property type="match status" value="1"/>
</dbReference>
<keyword evidence="5 8" id="KW-0804">Transcription</keyword>
<keyword evidence="7 8" id="KW-0927">Auxin signaling pathway</keyword>
<evidence type="ECO:0000256" key="3">
    <source>
        <dbReference type="ARBA" id="ARBA00023015"/>
    </source>
</evidence>
<evidence type="ECO:0000256" key="2">
    <source>
        <dbReference type="ARBA" id="ARBA00007853"/>
    </source>
</evidence>
<dbReference type="Gramene" id="A02p50060.2_BraZ1">
    <property type="protein sequence ID" value="A02p50060.2_BraZ1.CDS"/>
    <property type="gene ID" value="A02g50060.2_BraZ1"/>
</dbReference>
<keyword evidence="4 8" id="KW-0238">DNA-binding</keyword>
<dbReference type="InterPro" id="IPR033389">
    <property type="entry name" value="AUX/IAA_dom"/>
</dbReference>
<dbReference type="EMBL" id="LS974618">
    <property type="protein sequence ID" value="CAG7896054.1"/>
    <property type="molecule type" value="Genomic_DNA"/>
</dbReference>
<dbReference type="Pfam" id="PF02309">
    <property type="entry name" value="AUX_IAA"/>
    <property type="match status" value="1"/>
</dbReference>
<comment type="subunit">
    <text evidence="8">Homodimers and heterodimers.</text>
</comment>
<evidence type="ECO:0000313" key="13">
    <source>
        <dbReference type="Proteomes" id="UP000694005"/>
    </source>
</evidence>
<dbReference type="Gene3D" id="2.30.30.1040">
    <property type="match status" value="1"/>
</dbReference>
<feature type="domain" description="TF-B3" evidence="10">
    <location>
        <begin position="146"/>
        <end position="248"/>
    </location>
</feature>
<dbReference type="PANTHER" id="PTHR31384">
    <property type="entry name" value="AUXIN RESPONSE FACTOR 4-RELATED"/>
    <property type="match status" value="1"/>
</dbReference>
<keyword evidence="3 8" id="KW-0805">Transcription regulation</keyword>
<dbReference type="GO" id="GO:0043565">
    <property type="term" value="F:sequence-specific DNA binding"/>
    <property type="evidence" value="ECO:0007669"/>
    <property type="project" value="InterPro"/>
</dbReference>